<evidence type="ECO:0000313" key="2">
    <source>
        <dbReference type="Proteomes" id="UP001055879"/>
    </source>
</evidence>
<comment type="caution">
    <text evidence="1">The sequence shown here is derived from an EMBL/GenBank/DDBJ whole genome shotgun (WGS) entry which is preliminary data.</text>
</comment>
<accession>A0ACB8Y3F5</accession>
<name>A0ACB8Y3F5_ARCLA</name>
<dbReference type="Proteomes" id="UP001055879">
    <property type="component" value="Linkage Group LG14"/>
</dbReference>
<keyword evidence="2" id="KW-1185">Reference proteome</keyword>
<evidence type="ECO:0000313" key="1">
    <source>
        <dbReference type="EMBL" id="KAI3678067.1"/>
    </source>
</evidence>
<protein>
    <submittedName>
        <fullName evidence="1">Uncharacterized protein</fullName>
    </submittedName>
</protein>
<reference evidence="1 2" key="2">
    <citation type="journal article" date="2022" name="Mol. Ecol. Resour.">
        <title>The genomes of chicory, endive, great burdock and yacon provide insights into Asteraceae paleo-polyploidization history and plant inulin production.</title>
        <authorList>
            <person name="Fan W."/>
            <person name="Wang S."/>
            <person name="Wang H."/>
            <person name="Wang A."/>
            <person name="Jiang F."/>
            <person name="Liu H."/>
            <person name="Zhao H."/>
            <person name="Xu D."/>
            <person name="Zhang Y."/>
        </authorList>
    </citation>
    <scope>NUCLEOTIDE SEQUENCE [LARGE SCALE GENOMIC DNA]</scope>
    <source>
        <strain evidence="2">cv. Niubang</strain>
    </source>
</reference>
<reference evidence="2" key="1">
    <citation type="journal article" date="2022" name="Mol. Ecol. Resour.">
        <title>The genomes of chicory, endive, great burdock and yacon provide insights into Asteraceae palaeo-polyploidization history and plant inulin production.</title>
        <authorList>
            <person name="Fan W."/>
            <person name="Wang S."/>
            <person name="Wang H."/>
            <person name="Wang A."/>
            <person name="Jiang F."/>
            <person name="Liu H."/>
            <person name="Zhao H."/>
            <person name="Xu D."/>
            <person name="Zhang Y."/>
        </authorList>
    </citation>
    <scope>NUCLEOTIDE SEQUENCE [LARGE SCALE GENOMIC DNA]</scope>
    <source>
        <strain evidence="2">cv. Niubang</strain>
    </source>
</reference>
<dbReference type="EMBL" id="CM042060">
    <property type="protein sequence ID" value="KAI3678067.1"/>
    <property type="molecule type" value="Genomic_DNA"/>
</dbReference>
<proteinExistence type="predicted"/>
<organism evidence="1 2">
    <name type="scientific">Arctium lappa</name>
    <name type="common">Greater burdock</name>
    <name type="synonym">Lappa major</name>
    <dbReference type="NCBI Taxonomy" id="4217"/>
    <lineage>
        <taxon>Eukaryota</taxon>
        <taxon>Viridiplantae</taxon>
        <taxon>Streptophyta</taxon>
        <taxon>Embryophyta</taxon>
        <taxon>Tracheophyta</taxon>
        <taxon>Spermatophyta</taxon>
        <taxon>Magnoliopsida</taxon>
        <taxon>eudicotyledons</taxon>
        <taxon>Gunneridae</taxon>
        <taxon>Pentapetalae</taxon>
        <taxon>asterids</taxon>
        <taxon>campanulids</taxon>
        <taxon>Asterales</taxon>
        <taxon>Asteraceae</taxon>
        <taxon>Carduoideae</taxon>
        <taxon>Cardueae</taxon>
        <taxon>Arctiinae</taxon>
        <taxon>Arctium</taxon>
    </lineage>
</organism>
<sequence>MVEDVKKTIPALDSLINEVGLLKSKVDDAQAAFSSSQADSSAMLFTIRVEVSKIKEGLLANTAAIASLQSSLNEHIADVQAQLSSQVKVEKQLKESHVQEAEQCSFVRNALVMPSSLMPTDLIMPSSSVDETSASKIGNAQDSSSASTLDADVLINDDDDDNEDEDEEKDDDATVIRRPDDDNDDDNDFVIRKI</sequence>
<gene>
    <name evidence="1" type="ORF">L6452_37346</name>
</gene>